<dbReference type="HOGENOM" id="CLU_2716967_0_0_4"/>
<dbReference type="Proteomes" id="UP000027604">
    <property type="component" value="Chromosome I"/>
</dbReference>
<dbReference type="RefSeq" id="WP_144241524.1">
    <property type="nucleotide sequence ID" value="NZ_BCTH01000035.1"/>
</dbReference>
<accession>W0V795</accession>
<reference evidence="1" key="1">
    <citation type="journal article" date="2015" name="Genome Announc.">
        <title>Genome Sequence of Mushroom Soft-Rot Pathogen Janthinobacterium agaricidamnosum.</title>
        <authorList>
            <person name="Graupner K."/>
            <person name="Lackner G."/>
            <person name="Hertweck C."/>
        </authorList>
    </citation>
    <scope>NUCLEOTIDE SEQUENCE [LARGE SCALE GENOMIC DNA]</scope>
    <source>
        <strain evidence="1">DSM 9628</strain>
    </source>
</reference>
<evidence type="ECO:0008006" key="3">
    <source>
        <dbReference type="Google" id="ProtNLM"/>
    </source>
</evidence>
<dbReference type="STRING" id="1349767.GJA_2809"/>
<organism evidence="1 2">
    <name type="scientific">Janthinobacterium agaricidamnosum NBRC 102515 = DSM 9628</name>
    <dbReference type="NCBI Taxonomy" id="1349767"/>
    <lineage>
        <taxon>Bacteria</taxon>
        <taxon>Pseudomonadati</taxon>
        <taxon>Pseudomonadota</taxon>
        <taxon>Betaproteobacteria</taxon>
        <taxon>Burkholderiales</taxon>
        <taxon>Oxalobacteraceae</taxon>
        <taxon>Janthinobacterium</taxon>
    </lineage>
</organism>
<proteinExistence type="predicted"/>
<evidence type="ECO:0000313" key="2">
    <source>
        <dbReference type="Proteomes" id="UP000027604"/>
    </source>
</evidence>
<dbReference type="PATRIC" id="fig|1349767.4.peg.4532"/>
<sequence length="72" mass="7634">MAAPTKVRLNADLSPDVASALKDLARTQNISLAQALSRAISTESALAKRRAQGAKVVIDDGNGRLSELVFDR</sequence>
<protein>
    <recommendedName>
        <fullName evidence="3">Ribbon-helix-helix, copG family protein</fullName>
    </recommendedName>
</protein>
<gene>
    <name evidence="1" type="ORF">GJA_2809</name>
</gene>
<evidence type="ECO:0000313" key="1">
    <source>
        <dbReference type="EMBL" id="CDG83440.1"/>
    </source>
</evidence>
<dbReference type="AlphaFoldDB" id="W0V795"/>
<keyword evidence="2" id="KW-1185">Reference proteome</keyword>
<dbReference type="EMBL" id="HG322949">
    <property type="protein sequence ID" value="CDG83440.1"/>
    <property type="molecule type" value="Genomic_DNA"/>
</dbReference>
<dbReference type="OrthoDB" id="9554058at2"/>
<name>W0V795_9BURK</name>
<dbReference type="KEGG" id="jag:GJA_2809"/>